<dbReference type="FunFam" id="3.20.20.10:FF:000007">
    <property type="entry name" value="Pyridoxal phosphate homeostasis protein"/>
    <property type="match status" value="1"/>
</dbReference>
<proteinExistence type="inferred from homology"/>
<feature type="coiled-coil region" evidence="4">
    <location>
        <begin position="11"/>
        <end position="38"/>
    </location>
</feature>
<keyword evidence="7" id="KW-1185">Reference proteome</keyword>
<evidence type="ECO:0000313" key="6">
    <source>
        <dbReference type="EMBL" id="OCF34201.1"/>
    </source>
</evidence>
<evidence type="ECO:0000313" key="7">
    <source>
        <dbReference type="Proteomes" id="UP000092666"/>
    </source>
</evidence>
<feature type="modified residue" description="N6-(pyridoxal phosphate)lysine" evidence="2">
    <location>
        <position position="53"/>
    </location>
</feature>
<sequence>MSSAAAGPISLEYTQDRADELKENIASVQEEIDAAATEAGGRESKPRLVAISKLKPASDIKALYDAGHRHFGENYIQEMVDKAAVLPADIKWHFVGSLQSNKSKLAAAVSNLFVLETLSSTKVADLLQKNLSPERTSKLNVYIQINTSSEDSKSGLPPLTASSSSSDSGSEVVDLAVHIIQQCPGLQLAGLMTIGSFESSHDTSKPNPDFEALKTTRTNLVRILKEKGVGGDGATIEEGQLELSMGMSADFVQAVKEGSSSVRVGTRIFGERPKKKDAAIEDIETSALNVTRKGKGMHRTSQDGQLS</sequence>
<dbReference type="STRING" id="1296120.A0A1B9GT38"/>
<dbReference type="Proteomes" id="UP000092666">
    <property type="component" value="Unassembled WGS sequence"/>
</dbReference>
<protein>
    <recommendedName>
        <fullName evidence="2">Pyridoxal phosphate homeostasis protein</fullName>
        <shortName evidence="2">PLP homeostasis protein</shortName>
    </recommendedName>
</protein>
<dbReference type="EMBL" id="KI669501">
    <property type="protein sequence ID" value="OCF34201.1"/>
    <property type="molecule type" value="Genomic_DNA"/>
</dbReference>
<gene>
    <name evidence="6" type="ORF">I316_04151</name>
</gene>
<dbReference type="HAMAP" id="MF_02087">
    <property type="entry name" value="PLP_homeostasis"/>
    <property type="match status" value="1"/>
</dbReference>
<feature type="domain" description="Alanine racemase N-terminal" evidence="5">
    <location>
        <begin position="47"/>
        <end position="273"/>
    </location>
</feature>
<comment type="function">
    <text evidence="2">Pyridoxal 5'-phosphate (PLP)-binding protein, which may be involved in intracellular homeostatic regulation of pyridoxal 5'-phosphate (PLP), the active form of vitamin B6.</text>
</comment>
<evidence type="ECO:0000256" key="4">
    <source>
        <dbReference type="SAM" id="Coils"/>
    </source>
</evidence>
<dbReference type="InterPro" id="IPR011078">
    <property type="entry name" value="PyrdxlP_homeostasis"/>
</dbReference>
<dbReference type="AlphaFoldDB" id="A0A1B9GT38"/>
<dbReference type="Pfam" id="PF01168">
    <property type="entry name" value="Ala_racemase_N"/>
    <property type="match status" value="1"/>
</dbReference>
<accession>A0A1B9GT38</accession>
<comment type="similarity">
    <text evidence="2 3">Belongs to the pyridoxal phosphate-binding protein YggS/PROSC family.</text>
</comment>
<dbReference type="CDD" id="cd06822">
    <property type="entry name" value="PLPDE_III_YBL036c_euk"/>
    <property type="match status" value="1"/>
</dbReference>
<dbReference type="GO" id="GO:0030170">
    <property type="term" value="F:pyridoxal phosphate binding"/>
    <property type="evidence" value="ECO:0007669"/>
    <property type="project" value="UniProtKB-UniRule"/>
</dbReference>
<evidence type="ECO:0000256" key="2">
    <source>
        <dbReference type="HAMAP-Rule" id="MF_03225"/>
    </source>
</evidence>
<dbReference type="Gene3D" id="3.20.20.10">
    <property type="entry name" value="Alanine racemase"/>
    <property type="match status" value="1"/>
</dbReference>
<reference evidence="7" key="2">
    <citation type="submission" date="2013-12" db="EMBL/GenBank/DDBJ databases">
        <title>Evolution of pathogenesis and genome organization in the Tremellales.</title>
        <authorList>
            <person name="Cuomo C."/>
            <person name="Litvintseva A."/>
            <person name="Heitman J."/>
            <person name="Chen Y."/>
            <person name="Sun S."/>
            <person name="Springer D."/>
            <person name="Dromer F."/>
            <person name="Young S."/>
            <person name="Zeng Q."/>
            <person name="Chapman S."/>
            <person name="Gujja S."/>
            <person name="Saif S."/>
            <person name="Birren B."/>
        </authorList>
    </citation>
    <scope>NUCLEOTIDE SEQUENCE [LARGE SCALE GENOMIC DNA]</scope>
    <source>
        <strain evidence="7">BCC8398</strain>
    </source>
</reference>
<dbReference type="NCBIfam" id="TIGR00044">
    <property type="entry name" value="YggS family pyridoxal phosphate-dependent enzyme"/>
    <property type="match status" value="1"/>
</dbReference>
<organism evidence="6 7">
    <name type="scientific">Kwoniella heveanensis BCC8398</name>
    <dbReference type="NCBI Taxonomy" id="1296120"/>
    <lineage>
        <taxon>Eukaryota</taxon>
        <taxon>Fungi</taxon>
        <taxon>Dikarya</taxon>
        <taxon>Basidiomycota</taxon>
        <taxon>Agaricomycotina</taxon>
        <taxon>Tremellomycetes</taxon>
        <taxon>Tremellales</taxon>
        <taxon>Cryptococcaceae</taxon>
        <taxon>Kwoniella</taxon>
    </lineage>
</organism>
<dbReference type="PANTHER" id="PTHR10146">
    <property type="entry name" value="PROLINE SYNTHETASE CO-TRANSCRIBED BACTERIAL HOMOLOG PROTEIN"/>
    <property type="match status" value="1"/>
</dbReference>
<evidence type="ECO:0000256" key="1">
    <source>
        <dbReference type="ARBA" id="ARBA00022898"/>
    </source>
</evidence>
<name>A0A1B9GT38_9TREE</name>
<evidence type="ECO:0000259" key="5">
    <source>
        <dbReference type="Pfam" id="PF01168"/>
    </source>
</evidence>
<dbReference type="InterPro" id="IPR029066">
    <property type="entry name" value="PLP-binding_barrel"/>
</dbReference>
<dbReference type="InterPro" id="IPR001608">
    <property type="entry name" value="Ala_racemase_N"/>
</dbReference>
<evidence type="ECO:0000256" key="3">
    <source>
        <dbReference type="RuleBase" id="RU004514"/>
    </source>
</evidence>
<keyword evidence="4" id="KW-0175">Coiled coil</keyword>
<dbReference type="PANTHER" id="PTHR10146:SF14">
    <property type="entry name" value="PYRIDOXAL PHOSPHATE HOMEOSTASIS PROTEIN"/>
    <property type="match status" value="1"/>
</dbReference>
<keyword evidence="1 2" id="KW-0663">Pyridoxal phosphate</keyword>
<dbReference type="SUPFAM" id="SSF51419">
    <property type="entry name" value="PLP-binding barrel"/>
    <property type="match status" value="1"/>
</dbReference>
<reference evidence="6 7" key="1">
    <citation type="submission" date="2013-07" db="EMBL/GenBank/DDBJ databases">
        <title>The Genome Sequence of Cryptococcus heveanensis BCC8398.</title>
        <authorList>
            <consortium name="The Broad Institute Genome Sequencing Platform"/>
            <person name="Cuomo C."/>
            <person name="Litvintseva A."/>
            <person name="Chen Y."/>
            <person name="Heitman J."/>
            <person name="Sun S."/>
            <person name="Springer D."/>
            <person name="Dromer F."/>
            <person name="Young S.K."/>
            <person name="Zeng Q."/>
            <person name="Gargeya S."/>
            <person name="Fitzgerald M."/>
            <person name="Abouelleil A."/>
            <person name="Alvarado L."/>
            <person name="Berlin A.M."/>
            <person name="Chapman S.B."/>
            <person name="Dewar J."/>
            <person name="Goldberg J."/>
            <person name="Griggs A."/>
            <person name="Gujja S."/>
            <person name="Hansen M."/>
            <person name="Howarth C."/>
            <person name="Imamovic A."/>
            <person name="Larimer J."/>
            <person name="McCowan C."/>
            <person name="Murphy C."/>
            <person name="Pearson M."/>
            <person name="Priest M."/>
            <person name="Roberts A."/>
            <person name="Saif S."/>
            <person name="Shea T."/>
            <person name="Sykes S."/>
            <person name="Wortman J."/>
            <person name="Nusbaum C."/>
            <person name="Birren B."/>
        </authorList>
    </citation>
    <scope>NUCLEOTIDE SEQUENCE [LARGE SCALE GENOMIC DNA]</scope>
    <source>
        <strain evidence="6 7">BCC8398</strain>
    </source>
</reference>
<dbReference type="OrthoDB" id="10264196at2759"/>